<proteinExistence type="predicted"/>
<evidence type="ECO:0000256" key="1">
    <source>
        <dbReference type="SAM" id="Phobius"/>
    </source>
</evidence>
<feature type="transmembrane region" description="Helical" evidence="1">
    <location>
        <begin position="53"/>
        <end position="72"/>
    </location>
</feature>
<dbReference type="OrthoDB" id="5195003at2"/>
<keyword evidence="3" id="KW-1185">Reference proteome</keyword>
<keyword evidence="1" id="KW-1133">Transmembrane helix</keyword>
<feature type="transmembrane region" description="Helical" evidence="1">
    <location>
        <begin position="12"/>
        <end position="41"/>
    </location>
</feature>
<name>A0A1G9FXA7_9ACTN</name>
<dbReference type="EMBL" id="FNGF01000002">
    <property type="protein sequence ID" value="SDK92988.1"/>
    <property type="molecule type" value="Genomic_DNA"/>
</dbReference>
<organism evidence="2 3">
    <name type="scientific">Glycomyces sambucus</name>
    <dbReference type="NCBI Taxonomy" id="380244"/>
    <lineage>
        <taxon>Bacteria</taxon>
        <taxon>Bacillati</taxon>
        <taxon>Actinomycetota</taxon>
        <taxon>Actinomycetes</taxon>
        <taxon>Glycomycetales</taxon>
        <taxon>Glycomycetaceae</taxon>
        <taxon>Glycomyces</taxon>
    </lineage>
</organism>
<evidence type="ECO:0000313" key="2">
    <source>
        <dbReference type="EMBL" id="SDK92988.1"/>
    </source>
</evidence>
<sequence>MDTLKKAAKWTGIVLIGLLGVVLLGGGKVTSGTLLVATAFIATLPVRRHRLPLWVRIALICAVFALVTWNISTTDLPGSGAMTCTENSETFAPTGVKFIDQFLHIVNGFIAQAAP</sequence>
<dbReference type="Proteomes" id="UP000198662">
    <property type="component" value="Unassembled WGS sequence"/>
</dbReference>
<dbReference type="RefSeq" id="WP_091047233.1">
    <property type="nucleotide sequence ID" value="NZ_FNGF01000002.1"/>
</dbReference>
<gene>
    <name evidence="2" type="ORF">SAMN05216298_2086</name>
</gene>
<protein>
    <submittedName>
        <fullName evidence="2">Uncharacterized protein</fullName>
    </submittedName>
</protein>
<evidence type="ECO:0000313" key="3">
    <source>
        <dbReference type="Proteomes" id="UP000198662"/>
    </source>
</evidence>
<reference evidence="3" key="1">
    <citation type="submission" date="2016-10" db="EMBL/GenBank/DDBJ databases">
        <authorList>
            <person name="Varghese N."/>
            <person name="Submissions S."/>
        </authorList>
    </citation>
    <scope>NUCLEOTIDE SEQUENCE [LARGE SCALE GENOMIC DNA]</scope>
    <source>
        <strain evidence="3">CGMCC 4.3147</strain>
    </source>
</reference>
<dbReference type="AlphaFoldDB" id="A0A1G9FXA7"/>
<accession>A0A1G9FXA7</accession>
<keyword evidence="1" id="KW-0472">Membrane</keyword>
<keyword evidence="1" id="KW-0812">Transmembrane</keyword>